<dbReference type="HOGENOM" id="CLU_1862393_0_0_7"/>
<protein>
    <submittedName>
        <fullName evidence="1">Uncharacterized protein</fullName>
    </submittedName>
</protein>
<dbReference type="Proteomes" id="UP000001880">
    <property type="component" value="Chromosome"/>
</dbReference>
<evidence type="ECO:0000313" key="2">
    <source>
        <dbReference type="Proteomes" id="UP000001880"/>
    </source>
</evidence>
<evidence type="ECO:0000313" key="1">
    <source>
        <dbReference type="EMBL" id="ACY16845.1"/>
    </source>
</evidence>
<name>D0LMD9_HALO1</name>
<organism evidence="1 2">
    <name type="scientific">Haliangium ochraceum (strain DSM 14365 / JCM 11303 / SMP-2)</name>
    <dbReference type="NCBI Taxonomy" id="502025"/>
    <lineage>
        <taxon>Bacteria</taxon>
        <taxon>Pseudomonadati</taxon>
        <taxon>Myxococcota</taxon>
        <taxon>Polyangia</taxon>
        <taxon>Haliangiales</taxon>
        <taxon>Kofleriaceae</taxon>
        <taxon>Haliangium</taxon>
    </lineage>
</organism>
<accession>D0LMD9</accession>
<gene>
    <name evidence="1" type="ordered locus">Hoch_4351</name>
</gene>
<dbReference type="KEGG" id="hoh:Hoch_4351"/>
<sequence length="137" mass="14594">MGFLSGLAFWTSDHWSKVRRVRSRCVAARPGDTLAAVDVDVDGGGDGFADAFVAELLPPPRRDERALVAAAPWPEGQGGAGLSYLSFADLSPGLHRLGVVIRARRGARGAGSALHYSYRIFDLAGESGESLHPRRHG</sequence>
<dbReference type="EMBL" id="CP001804">
    <property type="protein sequence ID" value="ACY16845.1"/>
    <property type="molecule type" value="Genomic_DNA"/>
</dbReference>
<dbReference type="AlphaFoldDB" id="D0LMD9"/>
<reference evidence="1 2" key="1">
    <citation type="journal article" date="2010" name="Stand. Genomic Sci.">
        <title>Complete genome sequence of Haliangium ochraceum type strain (SMP-2).</title>
        <authorList>
            <consortium name="US DOE Joint Genome Institute (JGI-PGF)"/>
            <person name="Ivanova N."/>
            <person name="Daum C."/>
            <person name="Lang E."/>
            <person name="Abt B."/>
            <person name="Kopitz M."/>
            <person name="Saunders E."/>
            <person name="Lapidus A."/>
            <person name="Lucas S."/>
            <person name="Glavina Del Rio T."/>
            <person name="Nolan M."/>
            <person name="Tice H."/>
            <person name="Copeland A."/>
            <person name="Cheng J.F."/>
            <person name="Chen F."/>
            <person name="Bruce D."/>
            <person name="Goodwin L."/>
            <person name="Pitluck S."/>
            <person name="Mavromatis K."/>
            <person name="Pati A."/>
            <person name="Mikhailova N."/>
            <person name="Chen A."/>
            <person name="Palaniappan K."/>
            <person name="Land M."/>
            <person name="Hauser L."/>
            <person name="Chang Y.J."/>
            <person name="Jeffries C.D."/>
            <person name="Detter J.C."/>
            <person name="Brettin T."/>
            <person name="Rohde M."/>
            <person name="Goker M."/>
            <person name="Bristow J."/>
            <person name="Markowitz V."/>
            <person name="Eisen J.A."/>
            <person name="Hugenholtz P."/>
            <person name="Kyrpides N.C."/>
            <person name="Klenk H.P."/>
        </authorList>
    </citation>
    <scope>NUCLEOTIDE SEQUENCE [LARGE SCALE GENOMIC DNA]</scope>
    <source>
        <strain evidence="2">DSM 14365 / CIP 107738 / JCM 11303 / AJ 13395 / SMP-2</strain>
    </source>
</reference>
<proteinExistence type="predicted"/>
<keyword evidence="2" id="KW-1185">Reference proteome</keyword>